<evidence type="ECO:0000313" key="8">
    <source>
        <dbReference type="Proteomes" id="UP001597112"/>
    </source>
</evidence>
<evidence type="ECO:0000256" key="3">
    <source>
        <dbReference type="ARBA" id="ARBA00022801"/>
    </source>
</evidence>
<comment type="caution">
    <text evidence="7">The sequence shown here is derived from an EMBL/GenBank/DDBJ whole genome shotgun (WGS) entry which is preliminary data.</text>
</comment>
<feature type="signal peptide" evidence="6">
    <location>
        <begin position="1"/>
        <end position="18"/>
    </location>
</feature>
<dbReference type="InterPro" id="IPR016828">
    <property type="entry name" value="Alpha-L-arabinofuranosidase"/>
</dbReference>
<feature type="chain" id="PRO_5045890022" evidence="6">
    <location>
        <begin position="19"/>
        <end position="333"/>
    </location>
</feature>
<dbReference type="CDD" id="cd18820">
    <property type="entry name" value="GH43_LbAraf43-like"/>
    <property type="match status" value="1"/>
</dbReference>
<evidence type="ECO:0000256" key="5">
    <source>
        <dbReference type="RuleBase" id="RU361187"/>
    </source>
</evidence>
<reference evidence="8" key="1">
    <citation type="journal article" date="2019" name="Int. J. Syst. Evol. Microbiol.">
        <title>The Global Catalogue of Microorganisms (GCM) 10K type strain sequencing project: providing services to taxonomists for standard genome sequencing and annotation.</title>
        <authorList>
            <consortium name="The Broad Institute Genomics Platform"/>
            <consortium name="The Broad Institute Genome Sequencing Center for Infectious Disease"/>
            <person name="Wu L."/>
            <person name="Ma J."/>
        </authorList>
    </citation>
    <scope>NUCLEOTIDE SEQUENCE [LARGE SCALE GENOMIC DNA]</scope>
    <source>
        <strain evidence="8">CCUG 58938</strain>
    </source>
</reference>
<accession>A0ABW3K6G0</accession>
<dbReference type="Gene3D" id="2.115.10.20">
    <property type="entry name" value="Glycosyl hydrolase domain, family 43"/>
    <property type="match status" value="1"/>
</dbReference>
<dbReference type="PANTHER" id="PTHR43817">
    <property type="entry name" value="GLYCOSYL HYDROLASE"/>
    <property type="match status" value="1"/>
</dbReference>
<dbReference type="InterPro" id="IPR006710">
    <property type="entry name" value="Glyco_hydro_43"/>
</dbReference>
<dbReference type="SUPFAM" id="SSF75005">
    <property type="entry name" value="Arabinanase/levansucrase/invertase"/>
    <property type="match status" value="1"/>
</dbReference>
<dbReference type="EMBL" id="JBHTKA010000007">
    <property type="protein sequence ID" value="MFD1001229.1"/>
    <property type="molecule type" value="Genomic_DNA"/>
</dbReference>
<evidence type="ECO:0000256" key="4">
    <source>
        <dbReference type="ARBA" id="ARBA00023295"/>
    </source>
</evidence>
<keyword evidence="2 6" id="KW-0732">Signal</keyword>
<protein>
    <submittedName>
        <fullName evidence="7">Family 43 glycosylhydrolase</fullName>
    </submittedName>
</protein>
<dbReference type="Pfam" id="PF04616">
    <property type="entry name" value="Glyco_hydro_43"/>
    <property type="match status" value="1"/>
</dbReference>
<dbReference type="InterPro" id="IPR023296">
    <property type="entry name" value="Glyco_hydro_beta-prop_sf"/>
</dbReference>
<evidence type="ECO:0000256" key="1">
    <source>
        <dbReference type="ARBA" id="ARBA00009865"/>
    </source>
</evidence>
<proteinExistence type="inferred from homology"/>
<keyword evidence="3 5" id="KW-0378">Hydrolase</keyword>
<dbReference type="Proteomes" id="UP001597112">
    <property type="component" value="Unassembled WGS sequence"/>
</dbReference>
<gene>
    <name evidence="7" type="ORF">ACFQ21_18010</name>
</gene>
<keyword evidence="8" id="KW-1185">Reference proteome</keyword>
<sequence length="333" mass="37566">MKYLSIYIAMLISWAAHAQETFINPILPSGADPWVTWKDGYYYYTNTVGNRIILYKTEKLHELKNVTPKTVWTPPATGPNSKAIWAPELHYLDGKWYLYYTATDVNNDGDASRYIFVLENIAADPLQGTWTDKGKVNMKHSGLDGSVFEHKGKHYFVYSAYIGPQSVLVISLMKNPWTLADKQVVIASPDKVWEKFGGREILEGPQFLMNNTGKVFIIYSASACWADEYSLGMLTANDKADLLNPASWIKSVEPVFKQSAVHHVYAPGHNSFFTSPDGKEHWILYHANTGAGQGCDHRRSPRMQPFHWKKDGTPDFGEPVRADSVLRAPSTVK</sequence>
<evidence type="ECO:0000313" key="7">
    <source>
        <dbReference type="EMBL" id="MFD1001229.1"/>
    </source>
</evidence>
<name>A0ABW3K6G0_9BACT</name>
<dbReference type="RefSeq" id="WP_377580699.1">
    <property type="nucleotide sequence ID" value="NZ_JBHTKA010000007.1"/>
</dbReference>
<evidence type="ECO:0000256" key="2">
    <source>
        <dbReference type="ARBA" id="ARBA00022729"/>
    </source>
</evidence>
<dbReference type="PANTHER" id="PTHR43817:SF1">
    <property type="entry name" value="HYDROLASE, FAMILY 43, PUTATIVE (AFU_ORTHOLOGUE AFUA_3G01660)-RELATED"/>
    <property type="match status" value="1"/>
</dbReference>
<keyword evidence="4 5" id="KW-0326">Glycosidase</keyword>
<organism evidence="7 8">
    <name type="scientific">Ohtaekwangia kribbensis</name>
    <dbReference type="NCBI Taxonomy" id="688913"/>
    <lineage>
        <taxon>Bacteria</taxon>
        <taxon>Pseudomonadati</taxon>
        <taxon>Bacteroidota</taxon>
        <taxon>Cytophagia</taxon>
        <taxon>Cytophagales</taxon>
        <taxon>Fulvivirgaceae</taxon>
        <taxon>Ohtaekwangia</taxon>
    </lineage>
</organism>
<dbReference type="PIRSF" id="PIRSF025414">
    <property type="entry name" value="Alpha-L-arabinofuranosidase"/>
    <property type="match status" value="1"/>
</dbReference>
<comment type="similarity">
    <text evidence="1 5">Belongs to the glycosyl hydrolase 43 family.</text>
</comment>
<evidence type="ECO:0000256" key="6">
    <source>
        <dbReference type="SAM" id="SignalP"/>
    </source>
</evidence>